<feature type="region of interest" description="Disordered" evidence="1">
    <location>
        <begin position="70"/>
        <end position="98"/>
    </location>
</feature>
<proteinExistence type="predicted"/>
<keyword evidence="3" id="KW-1185">Reference proteome</keyword>
<dbReference type="Proteomes" id="UP001595648">
    <property type="component" value="Unassembled WGS sequence"/>
</dbReference>
<name>A0ABV7MI68_9HYPH</name>
<evidence type="ECO:0000256" key="1">
    <source>
        <dbReference type="SAM" id="MobiDB-lite"/>
    </source>
</evidence>
<organism evidence="2 3">
    <name type="scientific">Mesorhizobium cantuariense</name>
    <dbReference type="NCBI Taxonomy" id="1300275"/>
    <lineage>
        <taxon>Bacteria</taxon>
        <taxon>Pseudomonadati</taxon>
        <taxon>Pseudomonadota</taxon>
        <taxon>Alphaproteobacteria</taxon>
        <taxon>Hyphomicrobiales</taxon>
        <taxon>Phyllobacteriaceae</taxon>
        <taxon>Mesorhizobium</taxon>
    </lineage>
</organism>
<reference evidence="3" key="1">
    <citation type="journal article" date="2019" name="Int. J. Syst. Evol. Microbiol.">
        <title>The Global Catalogue of Microorganisms (GCM) 10K type strain sequencing project: providing services to taxonomists for standard genome sequencing and annotation.</title>
        <authorList>
            <consortium name="The Broad Institute Genomics Platform"/>
            <consortium name="The Broad Institute Genome Sequencing Center for Infectious Disease"/>
            <person name="Wu L."/>
            <person name="Ma J."/>
        </authorList>
    </citation>
    <scope>NUCLEOTIDE SEQUENCE [LARGE SCALE GENOMIC DNA]</scope>
    <source>
        <strain evidence="3">ICMP 19515</strain>
    </source>
</reference>
<comment type="caution">
    <text evidence="2">The sequence shown here is derived from an EMBL/GenBank/DDBJ whole genome shotgun (WGS) entry which is preliminary data.</text>
</comment>
<dbReference type="RefSeq" id="WP_378977438.1">
    <property type="nucleotide sequence ID" value="NZ_JBHRVD010000001.1"/>
</dbReference>
<protein>
    <submittedName>
        <fullName evidence="2">Helix-turn-helix transcriptional regulator</fullName>
    </submittedName>
</protein>
<dbReference type="EMBL" id="JBHRVD010000001">
    <property type="protein sequence ID" value="MFC3321238.1"/>
    <property type="molecule type" value="Genomic_DNA"/>
</dbReference>
<dbReference type="PANTHER" id="PTHR36154:SF1">
    <property type="entry name" value="DNA-BINDING TRANSCRIPTIONAL ACTIVATOR ALPA"/>
    <property type="match status" value="1"/>
</dbReference>
<accession>A0ABV7MI68</accession>
<evidence type="ECO:0000313" key="2">
    <source>
        <dbReference type="EMBL" id="MFC3321238.1"/>
    </source>
</evidence>
<dbReference type="Pfam" id="PF05930">
    <property type="entry name" value="Phage_AlpA"/>
    <property type="match status" value="1"/>
</dbReference>
<sequence length="98" mass="11377">MTRSNEEALKRTIRRRQLREIVPLADSTIYDMEQRGEFPRRFALTPRCVVWDLGEVQAWLAARRSKPILRAPKPDLKQRRARPIREPDQAPRGASTAG</sequence>
<dbReference type="InterPro" id="IPR052931">
    <property type="entry name" value="Prophage_regulatory_activator"/>
</dbReference>
<gene>
    <name evidence="2" type="ORF">ACFOJ9_05495</name>
</gene>
<feature type="compositionally biased region" description="Basic and acidic residues" evidence="1">
    <location>
        <begin position="72"/>
        <end position="89"/>
    </location>
</feature>
<dbReference type="Gene3D" id="1.10.238.160">
    <property type="match status" value="1"/>
</dbReference>
<dbReference type="InterPro" id="IPR010260">
    <property type="entry name" value="AlpA"/>
</dbReference>
<dbReference type="PANTHER" id="PTHR36154">
    <property type="entry name" value="DNA-BINDING TRANSCRIPTIONAL ACTIVATOR ALPA"/>
    <property type="match status" value="1"/>
</dbReference>
<evidence type="ECO:0000313" key="3">
    <source>
        <dbReference type="Proteomes" id="UP001595648"/>
    </source>
</evidence>